<proteinExistence type="inferred from homology"/>
<dbReference type="InterPro" id="IPR001806">
    <property type="entry name" value="Small_GTPase"/>
</dbReference>
<dbReference type="OrthoDB" id="9989112at2759"/>
<evidence type="ECO:0000256" key="8">
    <source>
        <dbReference type="ARBA" id="ARBA00023136"/>
    </source>
</evidence>
<evidence type="ECO:0000313" key="12">
    <source>
        <dbReference type="Proteomes" id="UP000717585"/>
    </source>
</evidence>
<keyword evidence="6" id="KW-0653">Protein transport</keyword>
<dbReference type="SMART" id="SM00175">
    <property type="entry name" value="RAB"/>
    <property type="match status" value="1"/>
</dbReference>
<evidence type="ECO:0000256" key="5">
    <source>
        <dbReference type="ARBA" id="ARBA00022741"/>
    </source>
</evidence>
<accession>A0A8J6AP98</accession>
<dbReference type="Gene3D" id="3.40.50.300">
    <property type="entry name" value="P-loop containing nucleotide triphosphate hydrolases"/>
    <property type="match status" value="1"/>
</dbReference>
<evidence type="ECO:0000256" key="9">
    <source>
        <dbReference type="ARBA" id="ARBA00023288"/>
    </source>
</evidence>
<dbReference type="GO" id="GO:0005525">
    <property type="term" value="F:GTP binding"/>
    <property type="evidence" value="ECO:0007669"/>
    <property type="project" value="UniProtKB-KW"/>
</dbReference>
<organism evidence="11 12">
    <name type="scientific">Carpediemonas membranifera</name>
    <dbReference type="NCBI Taxonomy" id="201153"/>
    <lineage>
        <taxon>Eukaryota</taxon>
        <taxon>Metamonada</taxon>
        <taxon>Carpediemonas-like organisms</taxon>
        <taxon>Carpediemonas</taxon>
    </lineage>
</organism>
<dbReference type="GO" id="GO:0015031">
    <property type="term" value="P:protein transport"/>
    <property type="evidence" value="ECO:0007669"/>
    <property type="project" value="UniProtKB-KW"/>
</dbReference>
<keyword evidence="7" id="KW-0342">GTP-binding</keyword>
<keyword evidence="9" id="KW-0449">Lipoprotein</keyword>
<evidence type="ECO:0000256" key="10">
    <source>
        <dbReference type="ARBA" id="ARBA00023289"/>
    </source>
</evidence>
<dbReference type="FunFam" id="3.40.50.300:FF:000363">
    <property type="entry name" value="Secretion related GTPase srgA"/>
    <property type="match status" value="1"/>
</dbReference>
<keyword evidence="4" id="KW-1003">Cell membrane</keyword>
<protein>
    <submittedName>
        <fullName evidence="11">Small GTPase superfamily</fullName>
    </submittedName>
</protein>
<dbReference type="Proteomes" id="UP000717585">
    <property type="component" value="Unassembled WGS sequence"/>
</dbReference>
<dbReference type="GO" id="GO:0005886">
    <property type="term" value="C:plasma membrane"/>
    <property type="evidence" value="ECO:0007669"/>
    <property type="project" value="UniProtKB-SubCell"/>
</dbReference>
<dbReference type="PANTHER" id="PTHR47980">
    <property type="entry name" value="LD44762P"/>
    <property type="match status" value="1"/>
</dbReference>
<keyword evidence="3" id="KW-0813">Transport</keyword>
<evidence type="ECO:0000256" key="4">
    <source>
        <dbReference type="ARBA" id="ARBA00022475"/>
    </source>
</evidence>
<dbReference type="SMART" id="SM00176">
    <property type="entry name" value="RAN"/>
    <property type="match status" value="1"/>
</dbReference>
<comment type="caution">
    <text evidence="11">The sequence shown here is derived from an EMBL/GenBank/DDBJ whole genome shotgun (WGS) entry which is preliminary data.</text>
</comment>
<dbReference type="PROSITE" id="PS51420">
    <property type="entry name" value="RHO"/>
    <property type="match status" value="1"/>
</dbReference>
<gene>
    <name evidence="11" type="ORF">J8273_8955</name>
</gene>
<comment type="subcellular location">
    <subcellularLocation>
        <location evidence="1">Cell membrane</location>
        <topology evidence="1">Lipid-anchor</topology>
        <orientation evidence="1">Cytoplasmic side</orientation>
    </subcellularLocation>
</comment>
<dbReference type="PROSITE" id="PS51421">
    <property type="entry name" value="RAS"/>
    <property type="match status" value="1"/>
</dbReference>
<comment type="similarity">
    <text evidence="2">Belongs to the small GTPase superfamily. Rab family.</text>
</comment>
<evidence type="ECO:0000256" key="2">
    <source>
        <dbReference type="ARBA" id="ARBA00006270"/>
    </source>
</evidence>
<keyword evidence="8" id="KW-0472">Membrane</keyword>
<keyword evidence="12" id="KW-1185">Reference proteome</keyword>
<keyword evidence="10" id="KW-0636">Prenylation</keyword>
<sequence length="205" mass="23028">MTSNPYDYLMKLLLIGDSAVGKSCLLLRFSEDQFTPSFITTLGIDFKLRVIETNGKKIKLQIWDTAGQERFRTITNAYYRGAMGVILVYDVTSRQSFENIQHWMTNIAKNASGDVNKIIIGNKCDDEENRQVQTEEGQSLADQYGVPFLEASAKEDINVNEAFYQIAGDIVDRLVRAEAEEDEQPKPSTLNVNAKPAKRGFSCAL</sequence>
<dbReference type="Pfam" id="PF00071">
    <property type="entry name" value="Ras"/>
    <property type="match status" value="1"/>
</dbReference>
<evidence type="ECO:0000313" key="11">
    <source>
        <dbReference type="EMBL" id="KAG9389656.1"/>
    </source>
</evidence>
<dbReference type="GO" id="GO:0003924">
    <property type="term" value="F:GTPase activity"/>
    <property type="evidence" value="ECO:0007669"/>
    <property type="project" value="InterPro"/>
</dbReference>
<keyword evidence="5" id="KW-0547">Nucleotide-binding</keyword>
<evidence type="ECO:0000256" key="6">
    <source>
        <dbReference type="ARBA" id="ARBA00022927"/>
    </source>
</evidence>
<evidence type="ECO:0000256" key="1">
    <source>
        <dbReference type="ARBA" id="ARBA00004342"/>
    </source>
</evidence>
<dbReference type="PRINTS" id="PR00449">
    <property type="entry name" value="RASTRNSFRMNG"/>
</dbReference>
<dbReference type="InterPro" id="IPR005225">
    <property type="entry name" value="Small_GTP-bd"/>
</dbReference>
<dbReference type="InterPro" id="IPR050305">
    <property type="entry name" value="Small_GTPase_Rab"/>
</dbReference>
<dbReference type="SUPFAM" id="SSF52540">
    <property type="entry name" value="P-loop containing nucleoside triphosphate hydrolases"/>
    <property type="match status" value="1"/>
</dbReference>
<dbReference type="CDD" id="cd01867">
    <property type="entry name" value="Rab8_Rab10_Rab13_like"/>
    <property type="match status" value="1"/>
</dbReference>
<dbReference type="PROSITE" id="PS51419">
    <property type="entry name" value="RAB"/>
    <property type="match status" value="1"/>
</dbReference>
<dbReference type="NCBIfam" id="TIGR00231">
    <property type="entry name" value="small_GTP"/>
    <property type="match status" value="1"/>
</dbReference>
<dbReference type="InterPro" id="IPR027417">
    <property type="entry name" value="P-loop_NTPase"/>
</dbReference>
<dbReference type="EMBL" id="JAHDYR010000069">
    <property type="protein sequence ID" value="KAG9389656.1"/>
    <property type="molecule type" value="Genomic_DNA"/>
</dbReference>
<evidence type="ECO:0000256" key="7">
    <source>
        <dbReference type="ARBA" id="ARBA00023134"/>
    </source>
</evidence>
<name>A0A8J6AP98_9EUKA</name>
<dbReference type="SMART" id="SM00174">
    <property type="entry name" value="RHO"/>
    <property type="match status" value="1"/>
</dbReference>
<reference evidence="11" key="1">
    <citation type="submission" date="2021-05" db="EMBL/GenBank/DDBJ databases">
        <title>A free-living protist that lacks canonical eukaryotic 1 DNA replication and segregation systems.</title>
        <authorList>
            <person name="Salas-Leiva D.E."/>
            <person name="Tromer E.C."/>
            <person name="Curtis B.A."/>
            <person name="Jerlstrom-Hultqvist J."/>
            <person name="Kolisko M."/>
            <person name="Yi Z."/>
            <person name="Salas-Leiva J.S."/>
            <person name="Gallot-Lavallee L."/>
            <person name="Kops G.J.P.L."/>
            <person name="Archibald J.M."/>
            <person name="Simpson A.G.B."/>
            <person name="Roger A.J."/>
        </authorList>
    </citation>
    <scope>NUCLEOTIDE SEQUENCE</scope>
    <source>
        <strain evidence="11">BICM</strain>
    </source>
</reference>
<dbReference type="AlphaFoldDB" id="A0A8J6AP98"/>
<dbReference type="SMART" id="SM00173">
    <property type="entry name" value="RAS"/>
    <property type="match status" value="1"/>
</dbReference>
<evidence type="ECO:0000256" key="3">
    <source>
        <dbReference type="ARBA" id="ARBA00022448"/>
    </source>
</evidence>